<reference evidence="2 3" key="1">
    <citation type="submission" date="2024-11" db="EMBL/GenBank/DDBJ databases">
        <title>A near-complete genome assembly of Cinchona calisaya.</title>
        <authorList>
            <person name="Lian D.C."/>
            <person name="Zhao X.W."/>
            <person name="Wei L."/>
        </authorList>
    </citation>
    <scope>NUCLEOTIDE SEQUENCE [LARGE SCALE GENOMIC DNA]</scope>
    <source>
        <tissue evidence="2">Nenye</tissue>
    </source>
</reference>
<dbReference type="Proteomes" id="UP001630127">
    <property type="component" value="Unassembled WGS sequence"/>
</dbReference>
<keyword evidence="3" id="KW-1185">Reference proteome</keyword>
<protein>
    <recommendedName>
        <fullName evidence="4">Pentatricopeptide repeat-containing protein</fullName>
    </recommendedName>
</protein>
<accession>A0ABD2YRH1</accession>
<proteinExistence type="inferred from homology"/>
<dbReference type="PANTHER" id="PTHR47939">
    <property type="entry name" value="MEMBRANE-ASSOCIATED SALT-INDUCIBLE PROTEIN-LIKE"/>
    <property type="match status" value="1"/>
</dbReference>
<dbReference type="InterPro" id="IPR011990">
    <property type="entry name" value="TPR-like_helical_dom_sf"/>
</dbReference>
<comment type="caution">
    <text evidence="2">The sequence shown here is derived from an EMBL/GenBank/DDBJ whole genome shotgun (WGS) entry which is preliminary data.</text>
</comment>
<dbReference type="PANTHER" id="PTHR47939:SF14">
    <property type="entry name" value="PENTATRICOPEPTIDE REPEAT-CONTAINING PROTEIN MITOCHONDRIAL"/>
    <property type="match status" value="1"/>
</dbReference>
<evidence type="ECO:0000313" key="2">
    <source>
        <dbReference type="EMBL" id="KAL3508822.1"/>
    </source>
</evidence>
<sequence length="119" mass="13634">MLFERMMVKGCDPNPGTYQEVLYSLLDVKRFVEAKEFMYGMIEKRVNPSFESCKLVINGFCSENLVGEVDWVLKQMVRQRFVSKMGMWKSIVQCLVSGSVDRACFSCCWQAIHGPNVSS</sequence>
<evidence type="ECO:0008006" key="4">
    <source>
        <dbReference type="Google" id="ProtNLM"/>
    </source>
</evidence>
<dbReference type="EMBL" id="JBJUIK010000012">
    <property type="protein sequence ID" value="KAL3508822.1"/>
    <property type="molecule type" value="Genomic_DNA"/>
</dbReference>
<dbReference type="InterPro" id="IPR050667">
    <property type="entry name" value="PPR-containing_protein"/>
</dbReference>
<gene>
    <name evidence="2" type="ORF">ACH5RR_028223</name>
</gene>
<evidence type="ECO:0000256" key="1">
    <source>
        <dbReference type="ARBA" id="ARBA00007626"/>
    </source>
</evidence>
<dbReference type="AlphaFoldDB" id="A0ABD2YRH1"/>
<evidence type="ECO:0000313" key="3">
    <source>
        <dbReference type="Proteomes" id="UP001630127"/>
    </source>
</evidence>
<name>A0ABD2YRH1_9GENT</name>
<dbReference type="Gene3D" id="1.25.40.10">
    <property type="entry name" value="Tetratricopeptide repeat domain"/>
    <property type="match status" value="1"/>
</dbReference>
<comment type="similarity">
    <text evidence="1">Belongs to the PPR family. P subfamily.</text>
</comment>
<organism evidence="2 3">
    <name type="scientific">Cinchona calisaya</name>
    <dbReference type="NCBI Taxonomy" id="153742"/>
    <lineage>
        <taxon>Eukaryota</taxon>
        <taxon>Viridiplantae</taxon>
        <taxon>Streptophyta</taxon>
        <taxon>Embryophyta</taxon>
        <taxon>Tracheophyta</taxon>
        <taxon>Spermatophyta</taxon>
        <taxon>Magnoliopsida</taxon>
        <taxon>eudicotyledons</taxon>
        <taxon>Gunneridae</taxon>
        <taxon>Pentapetalae</taxon>
        <taxon>asterids</taxon>
        <taxon>lamiids</taxon>
        <taxon>Gentianales</taxon>
        <taxon>Rubiaceae</taxon>
        <taxon>Cinchonoideae</taxon>
        <taxon>Cinchoneae</taxon>
        <taxon>Cinchona</taxon>
    </lineage>
</organism>